<keyword evidence="2" id="KW-1185">Reference proteome</keyword>
<dbReference type="AlphaFoldDB" id="A0A249PKY7"/>
<accession>A0A249PKY7</accession>
<evidence type="ECO:0000313" key="2">
    <source>
        <dbReference type="Proteomes" id="UP000217211"/>
    </source>
</evidence>
<evidence type="ECO:0000313" key="1">
    <source>
        <dbReference type="EMBL" id="ASY66593.1"/>
    </source>
</evidence>
<dbReference type="Proteomes" id="UP000217211">
    <property type="component" value="Plasmid pSJ05684b"/>
</dbReference>
<name>A0A249PKY7_9HYPH</name>
<reference evidence="1 2" key="1">
    <citation type="submission" date="2017-08" db="EMBL/GenBank/DDBJ databases">
        <title>Multipartite genome sequences of Sinorhizobium species nodulating soybeans.</title>
        <authorList>
            <person name="Tian C.F."/>
        </authorList>
    </citation>
    <scope>NUCLEOTIDE SEQUENCE [LARGE SCALE GENOMIC DNA]</scope>
    <source>
        <strain evidence="1 2">CCBAU 05684</strain>
        <plasmid evidence="2">psj05684b</plasmid>
    </source>
</reference>
<proteinExistence type="predicted"/>
<sequence>MILSGNSIGQQAEWIERFNEVYISGTAPAERKRKSQPDAALGVGAIPVTEGSINGELSRPLCLSGAVDDDEKGAAMLEGKR</sequence>
<dbReference type="EMBL" id="CP023068">
    <property type="protein sequence ID" value="ASY66593.1"/>
    <property type="molecule type" value="Genomic_DNA"/>
</dbReference>
<keyword evidence="1" id="KW-0614">Plasmid</keyword>
<dbReference type="KEGG" id="esj:SJ05684_b56110"/>
<geneLocation type="plasmid" evidence="2">
    <name>psj05684b</name>
</geneLocation>
<organism evidence="1 2">
    <name type="scientific">Sinorhizobium sojae CCBAU 05684</name>
    <dbReference type="NCBI Taxonomy" id="716928"/>
    <lineage>
        <taxon>Bacteria</taxon>
        <taxon>Pseudomonadati</taxon>
        <taxon>Pseudomonadota</taxon>
        <taxon>Alphaproteobacteria</taxon>
        <taxon>Hyphomicrobiales</taxon>
        <taxon>Rhizobiaceae</taxon>
        <taxon>Sinorhizobium/Ensifer group</taxon>
        <taxon>Sinorhizobium</taxon>
    </lineage>
</organism>
<protein>
    <submittedName>
        <fullName evidence="1">Uncharacterized protein</fullName>
    </submittedName>
</protein>
<dbReference type="RefSeq" id="WP_034857945.1">
    <property type="nucleotide sequence ID" value="NZ_AJQT01000101.1"/>
</dbReference>
<gene>
    <name evidence="1" type="ORF">SJ05684_b56110</name>
</gene>